<dbReference type="AlphaFoldDB" id="A0A1Y1RTN2"/>
<evidence type="ECO:0000313" key="2">
    <source>
        <dbReference type="EMBL" id="ORC31142.1"/>
    </source>
</evidence>
<evidence type="ECO:0000313" key="3">
    <source>
        <dbReference type="Proteomes" id="UP000192343"/>
    </source>
</evidence>
<dbReference type="RefSeq" id="WP_083052741.1">
    <property type="nucleotide sequence ID" value="NZ_CAXXQO010000003.1"/>
</dbReference>
<sequence length="245" mass="27481">MKHGIIFILVLVLSVSAVSAQSLRDNPDYRESLRYKQLSEEALEDGEYLKAREYAELSAEYAQKSDEYVARMLAQYRANQLLQRAVGLRGQVERSGRSRENPADFAKAVGFIEAAGELYNNGSYSQSSESSREAIALLETFGGARTVQPQEPKEEPSKSGLPAAYLVRKLPGAEDCFWRIAGYPFVYGDTSAWKPLYEANKNKLPQPDNWDLMYPGMVMDIPSRPGEERSGIWVNGEIKSQVPRD</sequence>
<keyword evidence="3" id="KW-1185">Reference proteome</keyword>
<feature type="chain" id="PRO_5012237325" description="DUF4398 domain-containing protein" evidence="1">
    <location>
        <begin position="21"/>
        <end position="245"/>
    </location>
</feature>
<dbReference type="OrthoDB" id="370541at2"/>
<protein>
    <recommendedName>
        <fullName evidence="4">DUF4398 domain-containing protein</fullName>
    </recommendedName>
</protein>
<name>A0A1Y1RTN2_9SPIO</name>
<comment type="caution">
    <text evidence="2">The sequence shown here is derived from an EMBL/GenBank/DDBJ whole genome shotgun (WGS) entry which is preliminary data.</text>
</comment>
<dbReference type="STRING" id="1963862.B4O97_17160"/>
<dbReference type="PANTHER" id="PTHR34700:SF4">
    <property type="entry name" value="PHAGE-LIKE ELEMENT PBSX PROTEIN XKDP"/>
    <property type="match status" value="1"/>
</dbReference>
<accession>A0A1Y1RTN2</accession>
<organism evidence="2 3">
    <name type="scientific">Marispirochaeta aestuarii</name>
    <dbReference type="NCBI Taxonomy" id="1963862"/>
    <lineage>
        <taxon>Bacteria</taxon>
        <taxon>Pseudomonadati</taxon>
        <taxon>Spirochaetota</taxon>
        <taxon>Spirochaetia</taxon>
        <taxon>Spirochaetales</taxon>
        <taxon>Spirochaetaceae</taxon>
        <taxon>Marispirochaeta</taxon>
    </lineage>
</organism>
<feature type="signal peptide" evidence="1">
    <location>
        <begin position="1"/>
        <end position="20"/>
    </location>
</feature>
<dbReference type="EMBL" id="MWQY01000026">
    <property type="protein sequence ID" value="ORC31142.1"/>
    <property type="molecule type" value="Genomic_DNA"/>
</dbReference>
<evidence type="ECO:0000256" key="1">
    <source>
        <dbReference type="SAM" id="SignalP"/>
    </source>
</evidence>
<dbReference type="InterPro" id="IPR052196">
    <property type="entry name" value="Bact_Kbp"/>
</dbReference>
<keyword evidence="1" id="KW-0732">Signal</keyword>
<evidence type="ECO:0008006" key="4">
    <source>
        <dbReference type="Google" id="ProtNLM"/>
    </source>
</evidence>
<reference evidence="2 3" key="1">
    <citation type="submission" date="2017-03" db="EMBL/GenBank/DDBJ databases">
        <title>Draft Genome sequence of Marispirochaeta sp. strain JC444.</title>
        <authorList>
            <person name="Shivani Y."/>
            <person name="Subhash Y."/>
            <person name="Sasikala C."/>
            <person name="Ramana C."/>
        </authorList>
    </citation>
    <scope>NUCLEOTIDE SEQUENCE [LARGE SCALE GENOMIC DNA]</scope>
    <source>
        <strain evidence="2 3">JC444</strain>
    </source>
</reference>
<proteinExistence type="predicted"/>
<dbReference type="PANTHER" id="PTHR34700">
    <property type="entry name" value="POTASSIUM BINDING PROTEIN KBP"/>
    <property type="match status" value="1"/>
</dbReference>
<dbReference type="Proteomes" id="UP000192343">
    <property type="component" value="Unassembled WGS sequence"/>
</dbReference>
<gene>
    <name evidence="2" type="ORF">B4O97_17160</name>
</gene>